<evidence type="ECO:0000313" key="3">
    <source>
        <dbReference type="EnsemblMetazoa" id="CJA07122.1"/>
    </source>
</evidence>
<dbReference type="SUPFAM" id="SSF54236">
    <property type="entry name" value="Ubiquitin-like"/>
    <property type="match status" value="1"/>
</dbReference>
<dbReference type="GO" id="GO:0005634">
    <property type="term" value="C:nucleus"/>
    <property type="evidence" value="ECO:0007669"/>
    <property type="project" value="EnsemblMetazoa"/>
</dbReference>
<dbReference type="Pfam" id="PF21021">
    <property type="entry name" value="FAF1"/>
    <property type="match status" value="1"/>
</dbReference>
<dbReference type="GO" id="GO:0044877">
    <property type="term" value="F:protein-containing complex binding"/>
    <property type="evidence" value="ECO:0007669"/>
    <property type="project" value="EnsemblMetazoa"/>
</dbReference>
<dbReference type="PANTHER" id="PTHR23322">
    <property type="entry name" value="FAS-ASSOCIATED PROTEIN"/>
    <property type="match status" value="1"/>
</dbReference>
<dbReference type="EnsemblMetazoa" id="CJA07122.1">
    <property type="protein sequence ID" value="CJA07122.1"/>
    <property type="gene ID" value="WBGene00126326"/>
</dbReference>
<dbReference type="GO" id="GO:0005783">
    <property type="term" value="C:endoplasmic reticulum"/>
    <property type="evidence" value="ECO:0007669"/>
    <property type="project" value="TreeGrafter"/>
</dbReference>
<organism evidence="3 4">
    <name type="scientific">Caenorhabditis japonica</name>
    <dbReference type="NCBI Taxonomy" id="281687"/>
    <lineage>
        <taxon>Eukaryota</taxon>
        <taxon>Metazoa</taxon>
        <taxon>Ecdysozoa</taxon>
        <taxon>Nematoda</taxon>
        <taxon>Chromadorea</taxon>
        <taxon>Rhabditida</taxon>
        <taxon>Rhabditina</taxon>
        <taxon>Rhabditomorpha</taxon>
        <taxon>Rhabditoidea</taxon>
        <taxon>Rhabditidae</taxon>
        <taxon>Peloderinae</taxon>
        <taxon>Caenorhabditis</taxon>
    </lineage>
</organism>
<feature type="region of interest" description="Disordered" evidence="1">
    <location>
        <begin position="185"/>
        <end position="207"/>
    </location>
</feature>
<feature type="compositionally biased region" description="Basic and acidic residues" evidence="1">
    <location>
        <begin position="185"/>
        <end position="202"/>
    </location>
</feature>
<dbReference type="GO" id="GO:0000785">
    <property type="term" value="C:chromatin"/>
    <property type="evidence" value="ECO:0007669"/>
    <property type="project" value="EnsemblMetazoa"/>
</dbReference>
<dbReference type="InterPro" id="IPR050730">
    <property type="entry name" value="UBX_domain-protein"/>
</dbReference>
<dbReference type="InterPro" id="IPR029071">
    <property type="entry name" value="Ubiquitin-like_domsf"/>
</dbReference>
<reference evidence="3" key="2">
    <citation type="submission" date="2022-06" db="UniProtKB">
        <authorList>
            <consortium name="EnsemblMetazoa"/>
        </authorList>
    </citation>
    <scope>IDENTIFICATION</scope>
    <source>
        <strain evidence="3">DF5081</strain>
    </source>
</reference>
<dbReference type="InterPro" id="IPR001012">
    <property type="entry name" value="UBX_dom"/>
</dbReference>
<dbReference type="GO" id="GO:0048471">
    <property type="term" value="C:perinuclear region of cytoplasm"/>
    <property type="evidence" value="ECO:0007669"/>
    <property type="project" value="EnsemblMetazoa"/>
</dbReference>
<keyword evidence="4" id="KW-1185">Reference proteome</keyword>
<dbReference type="GO" id="GO:0036435">
    <property type="term" value="F:K48-linked polyubiquitin modification-dependent protein binding"/>
    <property type="evidence" value="ECO:0007669"/>
    <property type="project" value="EnsemblMetazoa"/>
</dbReference>
<dbReference type="GO" id="GO:0042006">
    <property type="term" value="P:masculinization of hermaphroditic germ-line"/>
    <property type="evidence" value="ECO:0007669"/>
    <property type="project" value="EnsemblMetazoa"/>
</dbReference>
<name>A0A8R1HP78_CAEJA</name>
<dbReference type="Gene3D" id="3.40.30.10">
    <property type="entry name" value="Glutaredoxin"/>
    <property type="match status" value="1"/>
</dbReference>
<dbReference type="GO" id="GO:0036503">
    <property type="term" value="P:ERAD pathway"/>
    <property type="evidence" value="ECO:0007669"/>
    <property type="project" value="TreeGrafter"/>
</dbReference>
<dbReference type="GO" id="GO:1905634">
    <property type="term" value="P:regulation of protein localization to chromatin"/>
    <property type="evidence" value="ECO:0007669"/>
    <property type="project" value="EnsemblMetazoa"/>
</dbReference>
<accession>A0A8R1HP78</accession>
<evidence type="ECO:0000259" key="2">
    <source>
        <dbReference type="PROSITE" id="PS50033"/>
    </source>
</evidence>
<dbReference type="InterPro" id="IPR049483">
    <property type="entry name" value="FAF1_2-like_UAS"/>
</dbReference>
<dbReference type="PANTHER" id="PTHR23322:SF97">
    <property type="entry name" value="UBX DOMAIN-CONTAINING PROTEIN 3"/>
    <property type="match status" value="1"/>
</dbReference>
<sequence length="306" mass="35668">MPPFFTDSLPNAIREAFENPNHELRRPLVFYINHDRSIASNIFASQVLCSENVSNLIRMQYVLFPWDVSSESNLLHFMGFLQEANIAELRNLIQRLAVTKVESFPLMAIIVRERNVYRLVDHCKGTDTCEQVIDKLCQGVEEYTTIRLNEANEKREREEREAIRSQQEAEYQASIAADRARMEAKQREIDEQRREVEARERAEEEEATRRQMVASTLPDEPAATESAIVNVKFRLPEGGQDMRRFRSSDKIQIVIDYLSSKGFSPDKFKFFNSDFPKKEITGAFDLSKKFSDTKWPVREQIFVEEI</sequence>
<dbReference type="SMART" id="SM00594">
    <property type="entry name" value="UAS"/>
    <property type="match status" value="1"/>
</dbReference>
<dbReference type="GO" id="GO:0007283">
    <property type="term" value="P:spermatogenesis"/>
    <property type="evidence" value="ECO:0007669"/>
    <property type="project" value="EnsemblMetazoa"/>
</dbReference>
<protein>
    <submittedName>
        <fullName evidence="3">UBX domain-containing protein</fullName>
    </submittedName>
</protein>
<reference evidence="4" key="1">
    <citation type="submission" date="2010-08" db="EMBL/GenBank/DDBJ databases">
        <authorList>
            <consortium name="Caenorhabditis japonica Sequencing Consortium"/>
            <person name="Wilson R.K."/>
        </authorList>
    </citation>
    <scope>NUCLEOTIDE SEQUENCE [LARGE SCALE GENOMIC DNA]</scope>
    <source>
        <strain evidence="4">DF5081</strain>
    </source>
</reference>
<dbReference type="PROSITE" id="PS50033">
    <property type="entry name" value="UBX"/>
    <property type="match status" value="1"/>
</dbReference>
<dbReference type="Proteomes" id="UP000005237">
    <property type="component" value="Unassembled WGS sequence"/>
</dbReference>
<feature type="domain" description="UBX" evidence="2">
    <location>
        <begin position="224"/>
        <end position="303"/>
    </location>
</feature>
<evidence type="ECO:0000313" key="4">
    <source>
        <dbReference type="Proteomes" id="UP000005237"/>
    </source>
</evidence>
<dbReference type="Gene3D" id="3.10.20.90">
    <property type="entry name" value="Phosphatidylinositol 3-kinase Catalytic Subunit, Chain A, domain 1"/>
    <property type="match status" value="1"/>
</dbReference>
<dbReference type="Pfam" id="PF00789">
    <property type="entry name" value="UBX"/>
    <property type="match status" value="1"/>
</dbReference>
<dbReference type="GO" id="GO:0045732">
    <property type="term" value="P:positive regulation of protein catabolic process"/>
    <property type="evidence" value="ECO:0007669"/>
    <property type="project" value="EnsemblMetazoa"/>
</dbReference>
<dbReference type="GO" id="GO:0043130">
    <property type="term" value="F:ubiquitin binding"/>
    <property type="evidence" value="ECO:0007669"/>
    <property type="project" value="TreeGrafter"/>
</dbReference>
<proteinExistence type="predicted"/>
<dbReference type="InterPro" id="IPR006577">
    <property type="entry name" value="UAS"/>
</dbReference>
<dbReference type="GO" id="GO:0045977">
    <property type="term" value="P:positive regulation of mitotic cell cycle, embryonic"/>
    <property type="evidence" value="ECO:0007669"/>
    <property type="project" value="EnsemblMetazoa"/>
</dbReference>
<evidence type="ECO:0000256" key="1">
    <source>
        <dbReference type="SAM" id="MobiDB-lite"/>
    </source>
</evidence>
<dbReference type="AlphaFoldDB" id="A0A8R1HP78"/>